<evidence type="ECO:0000313" key="1">
    <source>
        <dbReference type="EMBL" id="MBD9357180.1"/>
    </source>
</evidence>
<dbReference type="Proteomes" id="UP000652176">
    <property type="component" value="Unassembled WGS sequence"/>
</dbReference>
<name>A0ABR9D2C2_9GAMM</name>
<comment type="caution">
    <text evidence="1">The sequence shown here is derived from an EMBL/GenBank/DDBJ whole genome shotgun (WGS) entry which is preliminary data.</text>
</comment>
<sequence length="455" mass="49140">MVICSTAASADNWTEASGLLGAAGIDPNESKFMKDHNLKFGGWLETSVSVNANSTHNGFNGPVTFQDRDSQFQMNQLNFYLQKAITVGGDSFDWGGRVDFMYGSDAIFTQAYGNPAYNPLTGTAAPRGNWDLHLSGDQNYGIALPNAYAEFNLPVGSGIDLKVGHFYTPLGYEVVTSPDNFMVSKPYTMQYGEPFTHTGAYGTYSLNSNWSVMAGAVTGSATGGWDGNFDRNLGTWSWLGGGTWTSDDAGTSLNLTTTLGRQADNNNNLWGIYSLVGKHNFTDKLHFVIQHDHGFAEKVITANGINAVAAGMTTSNIQNAEWYGINSYLIYDATDKLSAGVRAEWFRDNNGYRVNGAGRCVAGVNTYGGNGAAYNVTGSSCNGWMSSTGNFSAPTPGTNYYELTVGLNYKAAKWLSLRPNMRLDYSDQKVFGVDANGVGNNRTQFLFSADAVVTF</sequence>
<reference evidence="1 2" key="1">
    <citation type="submission" date="2020-09" db="EMBL/GenBank/DDBJ databases">
        <title>Methylomonas albis sp. nov. and Methylomonas fluvii sp. nov.: Two cold-adapted methanotrophs from the River Elbe and an amended description of Methylovulum psychrotolerans strain Eb1.</title>
        <authorList>
            <person name="Bussmann I.K."/>
            <person name="Klings K.-W."/>
            <person name="Warnstedt J."/>
            <person name="Hoppert M."/>
            <person name="Saborowski A."/>
            <person name="Horn F."/>
            <person name="Liebner S."/>
        </authorList>
    </citation>
    <scope>NUCLEOTIDE SEQUENCE [LARGE SCALE GENOMIC DNA]</scope>
    <source>
        <strain evidence="1 2">EbA</strain>
    </source>
</reference>
<gene>
    <name evidence="1" type="ORF">IE877_15055</name>
</gene>
<dbReference type="EMBL" id="JACXSS010000001">
    <property type="protein sequence ID" value="MBD9357180.1"/>
    <property type="molecule type" value="Genomic_DNA"/>
</dbReference>
<protein>
    <submittedName>
        <fullName evidence="1">Porin</fullName>
    </submittedName>
</protein>
<keyword evidence="2" id="KW-1185">Reference proteome</keyword>
<accession>A0ABR9D2C2</accession>
<dbReference type="InterPro" id="IPR011486">
    <property type="entry name" value="BBP2"/>
</dbReference>
<organism evidence="1 2">
    <name type="scientific">Methylomonas albis</name>
    <dbReference type="NCBI Taxonomy" id="1854563"/>
    <lineage>
        <taxon>Bacteria</taxon>
        <taxon>Pseudomonadati</taxon>
        <taxon>Pseudomonadota</taxon>
        <taxon>Gammaproteobacteria</taxon>
        <taxon>Methylococcales</taxon>
        <taxon>Methylococcaceae</taxon>
        <taxon>Methylomonas</taxon>
    </lineage>
</organism>
<dbReference type="Pfam" id="PF07642">
    <property type="entry name" value="BBP2"/>
    <property type="match status" value="1"/>
</dbReference>
<evidence type="ECO:0000313" key="2">
    <source>
        <dbReference type="Proteomes" id="UP000652176"/>
    </source>
</evidence>
<proteinExistence type="predicted"/>